<comment type="caution">
    <text evidence="1">The sequence shown here is derived from an EMBL/GenBank/DDBJ whole genome shotgun (WGS) entry which is preliminary data.</text>
</comment>
<sequence length="184" mass="21306">MARGRQHITTPEWRLEEDRLHFLAVLAVEYPDRFTDPDPWRIWPALGQTGEPPGWFEEIIDHYCGACHNPAEVLATHTRLEPTSGFLRAPVLPPLEPLPNETEEAFLERARKYFRNWREAHLKAGAVVDEWPQRLEHLRWLAWNLVEGLGAGRIAERLAERGEAVLDVRSVERALAKARERLKL</sequence>
<proteinExistence type="predicted"/>
<dbReference type="RefSeq" id="WP_147372968.1">
    <property type="nucleotide sequence ID" value="NZ_QXDL01000321.1"/>
</dbReference>
<evidence type="ECO:0000313" key="2">
    <source>
        <dbReference type="Proteomes" id="UP000265715"/>
    </source>
</evidence>
<gene>
    <name evidence="1" type="ORF">Mterra_03886</name>
</gene>
<reference evidence="1 2" key="1">
    <citation type="submission" date="2018-08" db="EMBL/GenBank/DDBJ databases">
        <title>Meiothermus terrae DSM 26712 genome sequencing project.</title>
        <authorList>
            <person name="Da Costa M.S."/>
            <person name="Albuquerque L."/>
            <person name="Raposo P."/>
            <person name="Froufe H.J.C."/>
            <person name="Barroso C.S."/>
            <person name="Egas C."/>
        </authorList>
    </citation>
    <scope>NUCLEOTIDE SEQUENCE [LARGE SCALE GENOMIC DNA]</scope>
    <source>
        <strain evidence="1 2">DSM 26712</strain>
    </source>
</reference>
<protein>
    <submittedName>
        <fullName evidence="1">Uncharacterized protein</fullName>
    </submittedName>
</protein>
<organism evidence="1 2">
    <name type="scientific">Calidithermus terrae</name>
    <dbReference type="NCBI Taxonomy" id="1408545"/>
    <lineage>
        <taxon>Bacteria</taxon>
        <taxon>Thermotogati</taxon>
        <taxon>Deinococcota</taxon>
        <taxon>Deinococci</taxon>
        <taxon>Thermales</taxon>
        <taxon>Thermaceae</taxon>
        <taxon>Calidithermus</taxon>
    </lineage>
</organism>
<dbReference type="EMBL" id="QXDL01000321">
    <property type="protein sequence ID" value="RIH76389.1"/>
    <property type="molecule type" value="Genomic_DNA"/>
</dbReference>
<evidence type="ECO:0000313" key="1">
    <source>
        <dbReference type="EMBL" id="RIH76389.1"/>
    </source>
</evidence>
<accession>A0A399DY05</accession>
<name>A0A399DY05_9DEIN</name>
<keyword evidence="2" id="KW-1185">Reference proteome</keyword>
<dbReference type="Proteomes" id="UP000265715">
    <property type="component" value="Unassembled WGS sequence"/>
</dbReference>
<dbReference type="AlphaFoldDB" id="A0A399DY05"/>